<evidence type="ECO:0000256" key="2">
    <source>
        <dbReference type="ARBA" id="ARBA00012438"/>
    </source>
</evidence>
<keyword evidence="3" id="KW-0597">Phosphoprotein</keyword>
<dbReference type="PROSITE" id="PS50109">
    <property type="entry name" value="HIS_KIN"/>
    <property type="match status" value="1"/>
</dbReference>
<keyword evidence="5" id="KW-0547">Nucleotide-binding</keyword>
<dbReference type="SMART" id="SM00387">
    <property type="entry name" value="HATPase_c"/>
    <property type="match status" value="1"/>
</dbReference>
<organism evidence="10 11">
    <name type="scientific">Hymenobacter cellulosilyticus</name>
    <dbReference type="NCBI Taxonomy" id="2932248"/>
    <lineage>
        <taxon>Bacteria</taxon>
        <taxon>Pseudomonadati</taxon>
        <taxon>Bacteroidota</taxon>
        <taxon>Cytophagia</taxon>
        <taxon>Cytophagales</taxon>
        <taxon>Hymenobacteraceae</taxon>
        <taxon>Hymenobacter</taxon>
    </lineage>
</organism>
<evidence type="ECO:0000256" key="7">
    <source>
        <dbReference type="ARBA" id="ARBA00022840"/>
    </source>
</evidence>
<dbReference type="InterPro" id="IPR036890">
    <property type="entry name" value="HATPase_C_sf"/>
</dbReference>
<evidence type="ECO:0000259" key="9">
    <source>
        <dbReference type="PROSITE" id="PS50109"/>
    </source>
</evidence>
<name>A0A8T9Q747_9BACT</name>
<sequence length="102" mass="11011">MLNIVKNALESIGEDGNLTIHTSLRPAMLRIEDDGAGIAPEVQRQLFTPFFSTKRDGQGIGLTMIRDILLQHGFTFSLETTPAGTTAFTIWFAASTEAAANA</sequence>
<evidence type="ECO:0000313" key="11">
    <source>
        <dbReference type="Proteomes" id="UP000831796"/>
    </source>
</evidence>
<keyword evidence="8" id="KW-0902">Two-component regulatory system</keyword>
<dbReference type="Pfam" id="PF02518">
    <property type="entry name" value="HATPase_c"/>
    <property type="match status" value="1"/>
</dbReference>
<dbReference type="SUPFAM" id="SSF55874">
    <property type="entry name" value="ATPase domain of HSP90 chaperone/DNA topoisomerase II/histidine kinase"/>
    <property type="match status" value="1"/>
</dbReference>
<dbReference type="KEGG" id="hcu:MUN79_01910"/>
<dbReference type="GO" id="GO:0004673">
    <property type="term" value="F:protein histidine kinase activity"/>
    <property type="evidence" value="ECO:0007669"/>
    <property type="project" value="UniProtKB-EC"/>
</dbReference>
<dbReference type="PANTHER" id="PTHR43065:SF10">
    <property type="entry name" value="PEROXIDE STRESS-ACTIVATED HISTIDINE KINASE MAK3"/>
    <property type="match status" value="1"/>
</dbReference>
<dbReference type="PRINTS" id="PR00344">
    <property type="entry name" value="BCTRLSENSOR"/>
</dbReference>
<dbReference type="AlphaFoldDB" id="A0A8T9Q747"/>
<keyword evidence="7 10" id="KW-0067">ATP-binding</keyword>
<dbReference type="PANTHER" id="PTHR43065">
    <property type="entry name" value="SENSOR HISTIDINE KINASE"/>
    <property type="match status" value="1"/>
</dbReference>
<dbReference type="InterPro" id="IPR004358">
    <property type="entry name" value="Sig_transdc_His_kin-like_C"/>
</dbReference>
<dbReference type="InterPro" id="IPR003594">
    <property type="entry name" value="HATPase_dom"/>
</dbReference>
<evidence type="ECO:0000256" key="5">
    <source>
        <dbReference type="ARBA" id="ARBA00022741"/>
    </source>
</evidence>
<gene>
    <name evidence="10" type="ORF">MUN79_01910</name>
</gene>
<evidence type="ECO:0000256" key="3">
    <source>
        <dbReference type="ARBA" id="ARBA00022553"/>
    </source>
</evidence>
<evidence type="ECO:0000313" key="10">
    <source>
        <dbReference type="EMBL" id="UOQ72772.1"/>
    </source>
</evidence>
<dbReference type="Gene3D" id="3.30.565.10">
    <property type="entry name" value="Histidine kinase-like ATPase, C-terminal domain"/>
    <property type="match status" value="1"/>
</dbReference>
<protein>
    <recommendedName>
        <fullName evidence="2">histidine kinase</fullName>
        <ecNumber evidence="2">2.7.13.3</ecNumber>
    </recommendedName>
</protein>
<evidence type="ECO:0000256" key="6">
    <source>
        <dbReference type="ARBA" id="ARBA00022777"/>
    </source>
</evidence>
<dbReference type="Proteomes" id="UP000831796">
    <property type="component" value="Chromosome"/>
</dbReference>
<evidence type="ECO:0000256" key="8">
    <source>
        <dbReference type="ARBA" id="ARBA00023012"/>
    </source>
</evidence>
<proteinExistence type="predicted"/>
<evidence type="ECO:0000256" key="1">
    <source>
        <dbReference type="ARBA" id="ARBA00000085"/>
    </source>
</evidence>
<keyword evidence="11" id="KW-1185">Reference proteome</keyword>
<dbReference type="InterPro" id="IPR005467">
    <property type="entry name" value="His_kinase_dom"/>
</dbReference>
<dbReference type="RefSeq" id="WP_244676130.1">
    <property type="nucleotide sequence ID" value="NZ_CP095046.1"/>
</dbReference>
<dbReference type="EC" id="2.7.13.3" evidence="2"/>
<feature type="domain" description="Histidine kinase" evidence="9">
    <location>
        <begin position="1"/>
        <end position="96"/>
    </location>
</feature>
<dbReference type="GO" id="GO:0005524">
    <property type="term" value="F:ATP binding"/>
    <property type="evidence" value="ECO:0007669"/>
    <property type="project" value="UniProtKB-KW"/>
</dbReference>
<accession>A0A8T9Q747</accession>
<keyword evidence="4" id="KW-0808">Transferase</keyword>
<keyword evidence="6" id="KW-0418">Kinase</keyword>
<dbReference type="GO" id="GO:0000160">
    <property type="term" value="P:phosphorelay signal transduction system"/>
    <property type="evidence" value="ECO:0007669"/>
    <property type="project" value="UniProtKB-KW"/>
</dbReference>
<dbReference type="EMBL" id="CP095046">
    <property type="protein sequence ID" value="UOQ72772.1"/>
    <property type="molecule type" value="Genomic_DNA"/>
</dbReference>
<comment type="catalytic activity">
    <reaction evidence="1">
        <text>ATP + protein L-histidine = ADP + protein N-phospho-L-histidine.</text>
        <dbReference type="EC" id="2.7.13.3"/>
    </reaction>
</comment>
<reference evidence="10" key="1">
    <citation type="submission" date="2022-04" db="EMBL/GenBank/DDBJ databases">
        <title>Hymenobacter sp. isolated from the air.</title>
        <authorList>
            <person name="Won M."/>
            <person name="Lee C.-M."/>
            <person name="Woen H.-Y."/>
            <person name="Kwon S.-W."/>
        </authorList>
    </citation>
    <scope>NUCLEOTIDE SEQUENCE</scope>
    <source>
        <strain evidence="10">5116S-3</strain>
    </source>
</reference>
<evidence type="ECO:0000256" key="4">
    <source>
        <dbReference type="ARBA" id="ARBA00022679"/>
    </source>
</evidence>